<keyword evidence="3" id="KW-1185">Reference proteome</keyword>
<dbReference type="InterPro" id="IPR027417">
    <property type="entry name" value="P-loop_NTPase"/>
</dbReference>
<dbReference type="SUPFAM" id="SSF52540">
    <property type="entry name" value="P-loop containing nucleoside triphosphate hydrolases"/>
    <property type="match status" value="1"/>
</dbReference>
<dbReference type="InterPro" id="IPR022812">
    <property type="entry name" value="Dynamin"/>
</dbReference>
<dbReference type="RefSeq" id="XP_005776209.1">
    <property type="nucleotide sequence ID" value="XM_005776152.1"/>
</dbReference>
<dbReference type="Gene3D" id="3.40.50.300">
    <property type="entry name" value="P-loop containing nucleotide triphosphate hydrolases"/>
    <property type="match status" value="1"/>
</dbReference>
<protein>
    <recommendedName>
        <fullName evidence="1">Dynamin N-terminal domain-containing protein</fullName>
    </recommendedName>
</protein>
<dbReference type="Pfam" id="PF00350">
    <property type="entry name" value="Dynamin_N"/>
    <property type="match status" value="1"/>
</dbReference>
<sequence length="106" mass="11820">MLNSLSKERIRPLVELNDRINALTKEEGSINSTRIVVVGDQSHGKSSLLEALSGVDLPRGEDIKTRVPLVMQLRESTDGTEYALISVDQICWLRTKVVQSRFGLRA</sequence>
<dbReference type="GO" id="GO:0003924">
    <property type="term" value="F:GTPase activity"/>
    <property type="evidence" value="ECO:0007669"/>
    <property type="project" value="TreeGrafter"/>
</dbReference>
<evidence type="ECO:0000259" key="1">
    <source>
        <dbReference type="Pfam" id="PF00350"/>
    </source>
</evidence>
<dbReference type="InterPro" id="IPR045063">
    <property type="entry name" value="Dynamin_N"/>
</dbReference>
<dbReference type="HOGENOM" id="CLU_2228254_0_0_1"/>
<feature type="domain" description="Dynamin N-terminal" evidence="1">
    <location>
        <begin position="35"/>
        <end position="80"/>
    </location>
</feature>
<dbReference type="AlphaFoldDB" id="A0A0D3JJU5"/>
<organism evidence="2 3">
    <name type="scientific">Emiliania huxleyi (strain CCMP1516)</name>
    <dbReference type="NCBI Taxonomy" id="280463"/>
    <lineage>
        <taxon>Eukaryota</taxon>
        <taxon>Haptista</taxon>
        <taxon>Haptophyta</taxon>
        <taxon>Prymnesiophyceae</taxon>
        <taxon>Isochrysidales</taxon>
        <taxon>Noelaerhabdaceae</taxon>
        <taxon>Emiliania</taxon>
    </lineage>
</organism>
<accession>A0A0D3JJU5</accession>
<proteinExistence type="predicted"/>
<dbReference type="GO" id="GO:0016020">
    <property type="term" value="C:membrane"/>
    <property type="evidence" value="ECO:0007669"/>
    <property type="project" value="TreeGrafter"/>
</dbReference>
<reference evidence="2" key="2">
    <citation type="submission" date="2024-10" db="UniProtKB">
        <authorList>
            <consortium name="EnsemblProtists"/>
        </authorList>
    </citation>
    <scope>IDENTIFICATION</scope>
</reference>
<evidence type="ECO:0000313" key="3">
    <source>
        <dbReference type="Proteomes" id="UP000013827"/>
    </source>
</evidence>
<dbReference type="GO" id="GO:0005737">
    <property type="term" value="C:cytoplasm"/>
    <property type="evidence" value="ECO:0007669"/>
    <property type="project" value="TreeGrafter"/>
</dbReference>
<dbReference type="PaxDb" id="2903-EOD23780"/>
<dbReference type="eggNOG" id="KOG0446">
    <property type="taxonomic scope" value="Eukaryota"/>
</dbReference>
<dbReference type="EnsemblProtists" id="EOD23780">
    <property type="protein sequence ID" value="EOD23780"/>
    <property type="gene ID" value="EMIHUDRAFT_239093"/>
</dbReference>
<dbReference type="PANTHER" id="PTHR11566">
    <property type="entry name" value="DYNAMIN"/>
    <property type="match status" value="1"/>
</dbReference>
<dbReference type="GO" id="GO:0005874">
    <property type="term" value="C:microtubule"/>
    <property type="evidence" value="ECO:0007669"/>
    <property type="project" value="TreeGrafter"/>
</dbReference>
<dbReference type="Proteomes" id="UP000013827">
    <property type="component" value="Unassembled WGS sequence"/>
</dbReference>
<dbReference type="KEGG" id="ehx:EMIHUDRAFT_239093"/>
<evidence type="ECO:0000313" key="2">
    <source>
        <dbReference type="EnsemblProtists" id="EOD23780"/>
    </source>
</evidence>
<reference evidence="3" key="1">
    <citation type="journal article" date="2013" name="Nature">
        <title>Pan genome of the phytoplankton Emiliania underpins its global distribution.</title>
        <authorList>
            <person name="Read B.A."/>
            <person name="Kegel J."/>
            <person name="Klute M.J."/>
            <person name="Kuo A."/>
            <person name="Lefebvre S.C."/>
            <person name="Maumus F."/>
            <person name="Mayer C."/>
            <person name="Miller J."/>
            <person name="Monier A."/>
            <person name="Salamov A."/>
            <person name="Young J."/>
            <person name="Aguilar M."/>
            <person name="Claverie J.M."/>
            <person name="Frickenhaus S."/>
            <person name="Gonzalez K."/>
            <person name="Herman E.K."/>
            <person name="Lin Y.C."/>
            <person name="Napier J."/>
            <person name="Ogata H."/>
            <person name="Sarno A.F."/>
            <person name="Shmutz J."/>
            <person name="Schroeder D."/>
            <person name="de Vargas C."/>
            <person name="Verret F."/>
            <person name="von Dassow P."/>
            <person name="Valentin K."/>
            <person name="Van de Peer Y."/>
            <person name="Wheeler G."/>
            <person name="Dacks J.B."/>
            <person name="Delwiche C.F."/>
            <person name="Dyhrman S.T."/>
            <person name="Glockner G."/>
            <person name="John U."/>
            <person name="Richards T."/>
            <person name="Worden A.Z."/>
            <person name="Zhang X."/>
            <person name="Grigoriev I.V."/>
            <person name="Allen A.E."/>
            <person name="Bidle K."/>
            <person name="Borodovsky M."/>
            <person name="Bowler C."/>
            <person name="Brownlee C."/>
            <person name="Cock J.M."/>
            <person name="Elias M."/>
            <person name="Gladyshev V.N."/>
            <person name="Groth M."/>
            <person name="Guda C."/>
            <person name="Hadaegh A."/>
            <person name="Iglesias-Rodriguez M.D."/>
            <person name="Jenkins J."/>
            <person name="Jones B.M."/>
            <person name="Lawson T."/>
            <person name="Leese F."/>
            <person name="Lindquist E."/>
            <person name="Lobanov A."/>
            <person name="Lomsadze A."/>
            <person name="Malik S.B."/>
            <person name="Marsh M.E."/>
            <person name="Mackinder L."/>
            <person name="Mock T."/>
            <person name="Mueller-Roeber B."/>
            <person name="Pagarete A."/>
            <person name="Parker M."/>
            <person name="Probert I."/>
            <person name="Quesneville H."/>
            <person name="Raines C."/>
            <person name="Rensing S.A."/>
            <person name="Riano-Pachon D.M."/>
            <person name="Richier S."/>
            <person name="Rokitta S."/>
            <person name="Shiraiwa Y."/>
            <person name="Soanes D.M."/>
            <person name="van der Giezen M."/>
            <person name="Wahlund T.M."/>
            <person name="Williams B."/>
            <person name="Wilson W."/>
            <person name="Wolfe G."/>
            <person name="Wurch L.L."/>
        </authorList>
    </citation>
    <scope>NUCLEOTIDE SEQUENCE</scope>
</reference>
<dbReference type="STRING" id="2903.R1EAP7"/>
<dbReference type="GeneID" id="17269332"/>
<dbReference type="GO" id="GO:0008017">
    <property type="term" value="F:microtubule binding"/>
    <property type="evidence" value="ECO:0007669"/>
    <property type="project" value="TreeGrafter"/>
</dbReference>
<dbReference type="PRINTS" id="PR00195">
    <property type="entry name" value="DYNAMIN"/>
</dbReference>
<name>A0A0D3JJU5_EMIH1</name>
<dbReference type="PANTHER" id="PTHR11566:SF21">
    <property type="entry name" value="DYNAMIN RELATED PROTEIN 1, ISOFORM A"/>
    <property type="match status" value="1"/>
</dbReference>